<protein>
    <recommendedName>
        <fullName evidence="1">SnoaL-like domain-containing protein</fullName>
    </recommendedName>
</protein>
<organism evidence="2 3">
    <name type="scientific">Kiloniella spongiae</name>
    <dbReference type="NCBI Taxonomy" id="1489064"/>
    <lineage>
        <taxon>Bacteria</taxon>
        <taxon>Pseudomonadati</taxon>
        <taxon>Pseudomonadota</taxon>
        <taxon>Alphaproteobacteria</taxon>
        <taxon>Rhodospirillales</taxon>
        <taxon>Kiloniellaceae</taxon>
        <taxon>Kiloniella</taxon>
    </lineage>
</organism>
<comment type="caution">
    <text evidence="2">The sequence shown here is derived from an EMBL/GenBank/DDBJ whole genome shotgun (WGS) entry which is preliminary data.</text>
</comment>
<dbReference type="AlphaFoldDB" id="A0A0H2MH96"/>
<dbReference type="Pfam" id="PF12680">
    <property type="entry name" value="SnoaL_2"/>
    <property type="match status" value="1"/>
</dbReference>
<dbReference type="EMBL" id="LAQL01000003">
    <property type="protein sequence ID" value="KLN61924.1"/>
    <property type="molecule type" value="Genomic_DNA"/>
</dbReference>
<sequence length="112" mass="12716">MIAALYNAVDGKNTSDLGEFLADDLRFQLGNFDEVRGKDAVLETNEAFFQIIDRMTHRIDGTWAQGDDIICKGEVHYKRLDQSELSLPFATVLRMKSGLIQDYQIYVDVTPL</sequence>
<dbReference type="Proteomes" id="UP000035444">
    <property type="component" value="Unassembled WGS sequence"/>
</dbReference>
<keyword evidence="3" id="KW-1185">Reference proteome</keyword>
<evidence type="ECO:0000313" key="2">
    <source>
        <dbReference type="EMBL" id="KLN61924.1"/>
    </source>
</evidence>
<gene>
    <name evidence="2" type="ORF">WH96_04530</name>
</gene>
<dbReference type="SUPFAM" id="SSF54427">
    <property type="entry name" value="NTF2-like"/>
    <property type="match status" value="1"/>
</dbReference>
<feature type="domain" description="SnoaL-like" evidence="1">
    <location>
        <begin position="3"/>
        <end position="102"/>
    </location>
</feature>
<proteinExistence type="predicted"/>
<accession>A0A0H2MH96</accession>
<dbReference type="STRING" id="1489064.WH96_04530"/>
<dbReference type="InterPro" id="IPR037401">
    <property type="entry name" value="SnoaL-like"/>
</dbReference>
<name>A0A0H2MH96_9PROT</name>
<evidence type="ECO:0000313" key="3">
    <source>
        <dbReference type="Proteomes" id="UP000035444"/>
    </source>
</evidence>
<evidence type="ECO:0000259" key="1">
    <source>
        <dbReference type="Pfam" id="PF12680"/>
    </source>
</evidence>
<dbReference type="InterPro" id="IPR032710">
    <property type="entry name" value="NTF2-like_dom_sf"/>
</dbReference>
<reference evidence="2 3" key="1">
    <citation type="submission" date="2015-03" db="EMBL/GenBank/DDBJ databases">
        <title>Genome Sequence of Kiloniella spongiae MEBiC09566, isolated from a marine sponge.</title>
        <authorList>
            <person name="Shao Z."/>
            <person name="Wang L."/>
            <person name="Li X."/>
        </authorList>
    </citation>
    <scope>NUCLEOTIDE SEQUENCE [LARGE SCALE GENOMIC DNA]</scope>
    <source>
        <strain evidence="2 3">MEBiC09566</strain>
    </source>
</reference>
<dbReference type="Gene3D" id="3.10.450.50">
    <property type="match status" value="1"/>
</dbReference>